<feature type="active site" description="Proton donor" evidence="12">
    <location>
        <position position="263"/>
    </location>
</feature>
<keyword evidence="8 12" id="KW-0378">Hydrolase</keyword>
<evidence type="ECO:0000256" key="4">
    <source>
        <dbReference type="ARBA" id="ARBA00012745"/>
    </source>
</evidence>
<dbReference type="NCBIfam" id="TIGR00325">
    <property type="entry name" value="lpxC"/>
    <property type="match status" value="1"/>
</dbReference>
<keyword evidence="7 12" id="KW-0479">Metal-binding</keyword>
<dbReference type="InterPro" id="IPR004463">
    <property type="entry name" value="UDP-acyl_GlcNac_deAcase"/>
</dbReference>
<dbReference type="InterPro" id="IPR020568">
    <property type="entry name" value="Ribosomal_Su5_D2-typ_SF"/>
</dbReference>
<dbReference type="PANTHER" id="PTHR33694">
    <property type="entry name" value="UDP-3-O-ACYL-N-ACETYLGLUCOSAMINE DEACETYLASE 1, MITOCHONDRIAL-RELATED"/>
    <property type="match status" value="1"/>
</dbReference>
<evidence type="ECO:0000256" key="11">
    <source>
        <dbReference type="ARBA" id="ARBA00024535"/>
    </source>
</evidence>
<dbReference type="RefSeq" id="WP_373656198.1">
    <property type="nucleotide sequence ID" value="NZ_JBGUAW010000007.1"/>
</dbReference>
<keyword evidence="5 12" id="KW-0444">Lipid biosynthesis</keyword>
<dbReference type="EMBL" id="JBGUAW010000007">
    <property type="protein sequence ID" value="MFA9461410.1"/>
    <property type="molecule type" value="Genomic_DNA"/>
</dbReference>
<dbReference type="EC" id="3.5.1.108" evidence="4 12"/>
<keyword evidence="14" id="KW-1185">Reference proteome</keyword>
<keyword evidence="6 12" id="KW-0441">Lipid A biosynthesis</keyword>
<dbReference type="Gene3D" id="3.30.230.20">
    <property type="entry name" value="lpxc deacetylase, domain 1"/>
    <property type="match status" value="1"/>
</dbReference>
<feature type="binding site" evidence="12">
    <location>
        <position position="236"/>
    </location>
    <ligand>
        <name>Zn(2+)</name>
        <dbReference type="ChEBI" id="CHEBI:29105"/>
    </ligand>
</feature>
<evidence type="ECO:0000256" key="5">
    <source>
        <dbReference type="ARBA" id="ARBA00022516"/>
    </source>
</evidence>
<evidence type="ECO:0000256" key="1">
    <source>
        <dbReference type="ARBA" id="ARBA00001947"/>
    </source>
</evidence>
<dbReference type="SUPFAM" id="SSF54211">
    <property type="entry name" value="Ribosomal protein S5 domain 2-like"/>
    <property type="match status" value="2"/>
</dbReference>
<dbReference type="Proteomes" id="UP001575181">
    <property type="component" value="Unassembled WGS sequence"/>
</dbReference>
<dbReference type="HAMAP" id="MF_00388">
    <property type="entry name" value="LpxC"/>
    <property type="match status" value="1"/>
</dbReference>
<evidence type="ECO:0000256" key="10">
    <source>
        <dbReference type="ARBA" id="ARBA00023098"/>
    </source>
</evidence>
<protein>
    <recommendedName>
        <fullName evidence="4 12">UDP-3-O-acyl-N-acetylglucosamine deacetylase</fullName>
        <shortName evidence="12">UDP-3-O-acyl-GlcNAc deacetylase</shortName>
        <ecNumber evidence="4 12">3.5.1.108</ecNumber>
    </recommendedName>
    <alternativeName>
        <fullName evidence="12">UDP-3-O-[R-3-hydroxymyristoyl]-N-acetylglucosamine deacetylase</fullName>
    </alternativeName>
</protein>
<dbReference type="Gene3D" id="3.30.1700.10">
    <property type="entry name" value="lpxc deacetylase, domain 2"/>
    <property type="match status" value="1"/>
</dbReference>
<evidence type="ECO:0000256" key="6">
    <source>
        <dbReference type="ARBA" id="ARBA00022556"/>
    </source>
</evidence>
<comment type="function">
    <text evidence="2 12">Catalyzes the hydrolysis of UDP-3-O-myristoyl-N-acetylglucosamine to form UDP-3-O-myristoylglucosamine and acetate, the committed step in lipid A biosynthesis.</text>
</comment>
<keyword evidence="10 12" id="KW-0443">Lipid metabolism</keyword>
<gene>
    <name evidence="12 13" type="primary">lpxC</name>
    <name evidence="13" type="ORF">ACERLL_11290</name>
</gene>
<evidence type="ECO:0000256" key="2">
    <source>
        <dbReference type="ARBA" id="ARBA00002923"/>
    </source>
</evidence>
<feature type="binding site" evidence="12">
    <location>
        <position position="78"/>
    </location>
    <ligand>
        <name>Zn(2+)</name>
        <dbReference type="ChEBI" id="CHEBI:29105"/>
    </ligand>
</feature>
<dbReference type="GO" id="GO:0103117">
    <property type="term" value="F:UDP-3-O-acyl-N-acetylglucosamine deacetylase activity"/>
    <property type="evidence" value="ECO:0007669"/>
    <property type="project" value="UniProtKB-EC"/>
</dbReference>
<evidence type="ECO:0000256" key="7">
    <source>
        <dbReference type="ARBA" id="ARBA00022723"/>
    </source>
</evidence>
<comment type="catalytic activity">
    <reaction evidence="11 12">
        <text>a UDP-3-O-[(3R)-3-hydroxyacyl]-N-acetyl-alpha-D-glucosamine + H2O = a UDP-3-O-[(3R)-3-hydroxyacyl]-alpha-D-glucosamine + acetate</text>
        <dbReference type="Rhea" id="RHEA:67816"/>
        <dbReference type="ChEBI" id="CHEBI:15377"/>
        <dbReference type="ChEBI" id="CHEBI:30089"/>
        <dbReference type="ChEBI" id="CHEBI:137740"/>
        <dbReference type="ChEBI" id="CHEBI:173225"/>
        <dbReference type="EC" id="3.5.1.108"/>
    </reaction>
</comment>
<evidence type="ECO:0000256" key="3">
    <source>
        <dbReference type="ARBA" id="ARBA00005002"/>
    </source>
</evidence>
<evidence type="ECO:0000256" key="12">
    <source>
        <dbReference type="HAMAP-Rule" id="MF_00388"/>
    </source>
</evidence>
<dbReference type="InterPro" id="IPR015870">
    <property type="entry name" value="UDP-acyl_N-AcGlcN_deAcase_N"/>
</dbReference>
<proteinExistence type="inferred from homology"/>
<evidence type="ECO:0000256" key="9">
    <source>
        <dbReference type="ARBA" id="ARBA00022833"/>
    </source>
</evidence>
<organism evidence="13 14">
    <name type="scientific">Thiohalorhabdus methylotrophus</name>
    <dbReference type="NCBI Taxonomy" id="3242694"/>
    <lineage>
        <taxon>Bacteria</taxon>
        <taxon>Pseudomonadati</taxon>
        <taxon>Pseudomonadota</taxon>
        <taxon>Gammaproteobacteria</taxon>
        <taxon>Thiohalorhabdales</taxon>
        <taxon>Thiohalorhabdaceae</taxon>
        <taxon>Thiohalorhabdus</taxon>
    </lineage>
</organism>
<evidence type="ECO:0000313" key="13">
    <source>
        <dbReference type="EMBL" id="MFA9461410.1"/>
    </source>
</evidence>
<comment type="similarity">
    <text evidence="12">Belongs to the LpxC family.</text>
</comment>
<reference evidence="13 14" key="1">
    <citation type="submission" date="2024-08" db="EMBL/GenBank/DDBJ databases">
        <title>Whole-genome sequencing of halo(alkali)philic microorganisms from hypersaline lakes.</title>
        <authorList>
            <person name="Sorokin D.Y."/>
            <person name="Merkel A.Y."/>
            <person name="Messina E."/>
            <person name="Yakimov M."/>
        </authorList>
    </citation>
    <scope>NUCLEOTIDE SEQUENCE [LARGE SCALE GENOMIC DNA]</scope>
    <source>
        <strain evidence="13 14">Cl-TMA</strain>
    </source>
</reference>
<comment type="caution">
    <text evidence="13">The sequence shown here is derived from an EMBL/GenBank/DDBJ whole genome shotgun (WGS) entry which is preliminary data.</text>
</comment>
<dbReference type="Pfam" id="PF03331">
    <property type="entry name" value="LpxC"/>
    <property type="match status" value="1"/>
</dbReference>
<name>A0ABV4TVQ0_9GAMM</name>
<evidence type="ECO:0000256" key="8">
    <source>
        <dbReference type="ARBA" id="ARBA00022801"/>
    </source>
</evidence>
<dbReference type="PANTHER" id="PTHR33694:SF1">
    <property type="entry name" value="UDP-3-O-ACYL-N-ACETYLGLUCOSAMINE DEACETYLASE 1, MITOCHONDRIAL-RELATED"/>
    <property type="match status" value="1"/>
</dbReference>
<comment type="pathway">
    <text evidence="3 12">Glycolipid biosynthesis; lipid IV(A) biosynthesis; lipid IV(A) from (3R)-3-hydroxytetradecanoyl-[acyl-carrier-protein] and UDP-N-acetyl-alpha-D-glucosamine: step 2/6.</text>
</comment>
<sequence>MVAQRTLRNSIQGTGIGLHSGEKVAVTLHPAPENTGIIFRRADLPERPEIPAWVENVVETTLCTTLGVNGIRVATVEHLMAAFAGLGIDNAYVDLDGAEVPIMDGSAAPFVFLLQCAGVREQESAKRFIRIKRRVQVTDGDRRVSFEPGSALRIHFTIDFDHPLMRNNNEVAVDFSETAFTREISRARTFGFARDVERLQEQGVALGGNLDNAIVVDDHRLLNEEGLRYHDEFVRHKVLDSIGDLYLMGHPVLGHFRGHKSGHALNNRLLRALLADASAWEFVEREESAMEPRPYLDPLPSH</sequence>
<accession>A0ABV4TVQ0</accession>
<comment type="cofactor">
    <cofactor evidence="1 12">
        <name>Zn(2+)</name>
        <dbReference type="ChEBI" id="CHEBI:29105"/>
    </cofactor>
</comment>
<keyword evidence="9 12" id="KW-0862">Zinc</keyword>
<evidence type="ECO:0000313" key="14">
    <source>
        <dbReference type="Proteomes" id="UP001575181"/>
    </source>
</evidence>
<feature type="binding site" evidence="12">
    <location>
        <position position="240"/>
    </location>
    <ligand>
        <name>Zn(2+)</name>
        <dbReference type="ChEBI" id="CHEBI:29105"/>
    </ligand>
</feature>
<dbReference type="InterPro" id="IPR011334">
    <property type="entry name" value="UDP-acyl_GlcNac_deAcase_C"/>
</dbReference>